<sequence>MKYLSLLCIILFSLALTGCGGSPHPPNIKVSREPAKGLSSADMDNAYLAALADWTQAAAQERLAETYERNRVPPEGRRGRAHVDARYVEAGGKRLAIVDLAYTGNPVRVARVVGLAGKELVTVSCTSPDGAPIQVLDPGSACGKVVQEAFFD</sequence>
<protein>
    <submittedName>
        <fullName evidence="2">Uncharacterized protein</fullName>
    </submittedName>
</protein>
<dbReference type="RefSeq" id="WP_139181525.1">
    <property type="nucleotide sequence ID" value="NZ_FMWD01000011.1"/>
</dbReference>
<evidence type="ECO:0000313" key="3">
    <source>
        <dbReference type="Proteomes" id="UP000199648"/>
    </source>
</evidence>
<keyword evidence="3" id="KW-1185">Reference proteome</keyword>
<feature type="signal peptide" evidence="1">
    <location>
        <begin position="1"/>
        <end position="18"/>
    </location>
</feature>
<dbReference type="Proteomes" id="UP000199648">
    <property type="component" value="Unassembled WGS sequence"/>
</dbReference>
<dbReference type="EMBL" id="FMWD01000011">
    <property type="protein sequence ID" value="SCZ66453.1"/>
    <property type="molecule type" value="Genomic_DNA"/>
</dbReference>
<feature type="chain" id="PRO_5011757930" evidence="1">
    <location>
        <begin position="19"/>
        <end position="152"/>
    </location>
</feature>
<organism evidence="2 3">
    <name type="scientific">Thiohalomonas denitrificans</name>
    <dbReference type="NCBI Taxonomy" id="415747"/>
    <lineage>
        <taxon>Bacteria</taxon>
        <taxon>Pseudomonadati</taxon>
        <taxon>Pseudomonadota</taxon>
        <taxon>Gammaproteobacteria</taxon>
        <taxon>Thiohalomonadales</taxon>
        <taxon>Thiohalomonadaceae</taxon>
        <taxon>Thiohalomonas</taxon>
    </lineage>
</organism>
<evidence type="ECO:0000256" key="1">
    <source>
        <dbReference type="SAM" id="SignalP"/>
    </source>
</evidence>
<dbReference type="AlphaFoldDB" id="A0A1G5QX83"/>
<dbReference type="OrthoDB" id="9993118at2"/>
<evidence type="ECO:0000313" key="2">
    <source>
        <dbReference type="EMBL" id="SCZ66453.1"/>
    </source>
</evidence>
<keyword evidence="1" id="KW-0732">Signal</keyword>
<reference evidence="2 3" key="1">
    <citation type="submission" date="2016-10" db="EMBL/GenBank/DDBJ databases">
        <authorList>
            <person name="de Groot N.N."/>
        </authorList>
    </citation>
    <scope>NUCLEOTIDE SEQUENCE [LARGE SCALE GENOMIC DNA]</scope>
    <source>
        <strain evidence="2 3">HLD2</strain>
    </source>
</reference>
<dbReference type="PROSITE" id="PS51257">
    <property type="entry name" value="PROKAR_LIPOPROTEIN"/>
    <property type="match status" value="1"/>
</dbReference>
<gene>
    <name evidence="2" type="ORF">SAMN03097708_02968</name>
</gene>
<accession>A0A1G5QX83</accession>
<proteinExistence type="predicted"/>
<name>A0A1G5QX83_9GAMM</name>